<reference evidence="2" key="1">
    <citation type="submission" date="2022-10" db="EMBL/GenBank/DDBJ databases">
        <title>Genome assembly of Pristionchus species.</title>
        <authorList>
            <person name="Yoshida K."/>
            <person name="Sommer R.J."/>
        </authorList>
    </citation>
    <scope>NUCLEOTIDE SEQUENCE [LARGE SCALE GENOMIC DNA]</scope>
    <source>
        <strain evidence="2">RS5460</strain>
    </source>
</reference>
<dbReference type="AlphaFoldDB" id="A0AAN5CKF9"/>
<name>A0AAN5CKF9_9BILA</name>
<feature type="non-terminal residue" evidence="1">
    <location>
        <position position="1"/>
    </location>
</feature>
<evidence type="ECO:0000313" key="2">
    <source>
        <dbReference type="Proteomes" id="UP001328107"/>
    </source>
</evidence>
<dbReference type="EMBL" id="BTRK01000004">
    <property type="protein sequence ID" value="GMR46085.1"/>
    <property type="molecule type" value="Genomic_DNA"/>
</dbReference>
<sequence>AKDQLPRGKRVYTTVCRVQRSIAMMLRMLCLLLMSQATLCILDQRKTQGRLYEEIDGVAIDVVLKNRSTTSSTGSR</sequence>
<dbReference type="Proteomes" id="UP001328107">
    <property type="component" value="Unassembled WGS sequence"/>
</dbReference>
<feature type="non-terminal residue" evidence="1">
    <location>
        <position position="76"/>
    </location>
</feature>
<protein>
    <submittedName>
        <fullName evidence="1">Uncharacterized protein</fullName>
    </submittedName>
</protein>
<organism evidence="1 2">
    <name type="scientific">Pristionchus mayeri</name>
    <dbReference type="NCBI Taxonomy" id="1317129"/>
    <lineage>
        <taxon>Eukaryota</taxon>
        <taxon>Metazoa</taxon>
        <taxon>Ecdysozoa</taxon>
        <taxon>Nematoda</taxon>
        <taxon>Chromadorea</taxon>
        <taxon>Rhabditida</taxon>
        <taxon>Rhabditina</taxon>
        <taxon>Diplogasteromorpha</taxon>
        <taxon>Diplogasteroidea</taxon>
        <taxon>Neodiplogasteridae</taxon>
        <taxon>Pristionchus</taxon>
    </lineage>
</organism>
<comment type="caution">
    <text evidence="1">The sequence shown here is derived from an EMBL/GenBank/DDBJ whole genome shotgun (WGS) entry which is preliminary data.</text>
</comment>
<proteinExistence type="predicted"/>
<evidence type="ECO:0000313" key="1">
    <source>
        <dbReference type="EMBL" id="GMR46085.1"/>
    </source>
</evidence>
<accession>A0AAN5CKF9</accession>
<keyword evidence="2" id="KW-1185">Reference proteome</keyword>
<gene>
    <name evidence="1" type="ORF">PMAYCL1PPCAC_16280</name>
</gene>